<keyword evidence="2" id="KW-1185">Reference proteome</keyword>
<reference evidence="1 2" key="1">
    <citation type="submission" date="2016-12" db="EMBL/GenBank/DDBJ databases">
        <authorList>
            <person name="Song W.-J."/>
            <person name="Kurnit D.M."/>
        </authorList>
    </citation>
    <scope>NUCLEOTIDE SEQUENCE [LARGE SCALE GENOMIC DNA]</scope>
    <source>
        <strain evidence="1 2">DSM 11393</strain>
    </source>
</reference>
<dbReference type="OrthoDB" id="2339796at2"/>
<proteinExistence type="predicted"/>
<dbReference type="AlphaFoldDB" id="A0A1M7TLT8"/>
<sequence length="103" mass="11666">MKLEIVEKICTRKFPITMTFRCTLDDRDVIKKRSAETGNSISTFLRKRAVGGRTSAPIQDSRDLAELRQHMGLLKTLVKVNSEVRPLLKAVEHLIAKMTEKVG</sequence>
<dbReference type="RefSeq" id="WP_072697905.1">
    <property type="nucleotide sequence ID" value="NZ_FRDI01000015.1"/>
</dbReference>
<evidence type="ECO:0008006" key="3">
    <source>
        <dbReference type="Google" id="ProtNLM"/>
    </source>
</evidence>
<accession>A0A1M7TLT8</accession>
<name>A0A1M7TLT8_9BACT</name>
<evidence type="ECO:0000313" key="2">
    <source>
        <dbReference type="Proteomes" id="UP000186469"/>
    </source>
</evidence>
<dbReference type="Pfam" id="PF21983">
    <property type="entry name" value="NikA-like"/>
    <property type="match status" value="1"/>
</dbReference>
<dbReference type="Proteomes" id="UP000186469">
    <property type="component" value="Unassembled WGS sequence"/>
</dbReference>
<protein>
    <recommendedName>
        <fullName evidence="3">Ribbon-helix-helix protein, copG family</fullName>
    </recommendedName>
</protein>
<dbReference type="EMBL" id="FRDI01000015">
    <property type="protein sequence ID" value="SHN71709.1"/>
    <property type="molecule type" value="Genomic_DNA"/>
</dbReference>
<dbReference type="InterPro" id="IPR053842">
    <property type="entry name" value="NikA-like"/>
</dbReference>
<evidence type="ECO:0000313" key="1">
    <source>
        <dbReference type="EMBL" id="SHN71709.1"/>
    </source>
</evidence>
<gene>
    <name evidence="1" type="ORF">SAMN02745728_02232</name>
</gene>
<organism evidence="1 2">
    <name type="scientific">Desulfovibrio litoralis DSM 11393</name>
    <dbReference type="NCBI Taxonomy" id="1121455"/>
    <lineage>
        <taxon>Bacteria</taxon>
        <taxon>Pseudomonadati</taxon>
        <taxon>Thermodesulfobacteriota</taxon>
        <taxon>Desulfovibrionia</taxon>
        <taxon>Desulfovibrionales</taxon>
        <taxon>Desulfovibrionaceae</taxon>
        <taxon>Desulfovibrio</taxon>
    </lineage>
</organism>